<geneLocation type="chloroplast" evidence="3"/>
<keyword evidence="2" id="KW-0812">Transmembrane</keyword>
<evidence type="ECO:0000256" key="1">
    <source>
        <dbReference type="SAM" id="MobiDB-lite"/>
    </source>
</evidence>
<evidence type="ECO:0000256" key="2">
    <source>
        <dbReference type="SAM" id="Phobius"/>
    </source>
</evidence>
<organism evidence="3">
    <name type="scientific">Pseudopediastrum sp. CL0201VA</name>
    <dbReference type="NCBI Taxonomy" id="2184484"/>
    <lineage>
        <taxon>Eukaryota</taxon>
        <taxon>Viridiplantae</taxon>
        <taxon>Chlorophyta</taxon>
        <taxon>core chlorophytes</taxon>
        <taxon>Chlorophyceae</taxon>
        <taxon>CS clade</taxon>
        <taxon>Sphaeropleales</taxon>
        <taxon>Hydrodictyaceae</taxon>
        <taxon>Pseudopediastrum</taxon>
    </lineage>
</organism>
<dbReference type="GeneID" id="36951910"/>
<keyword evidence="3" id="KW-0934">Plastid</keyword>
<keyword evidence="3" id="KW-0150">Chloroplast</keyword>
<accession>A0A2U8GJX4</accession>
<sequence>MPNQRAEEPKSHNEAPMTIFDSLLLVLLFGIFDSFAPRDPRHLRLMTHFIIPKEERRRKKTKEDERRQKKTTNKEANQKKSIKYSQRQLSLISEDANRSKNGIYNKDKQKKAHLRYQILTTIFN</sequence>
<keyword evidence="2" id="KW-0472">Membrane</keyword>
<reference evidence="3" key="1">
    <citation type="journal article" date="2018" name="Am. J. Bot.">
        <title>Organellar phylogenomics inform systematics in the green algal family Hydrodictyaceae (Chlorophyceae) and provide clues to the complex evolutionary history of plastid genomes in the green algal tree of life.</title>
        <authorList>
            <person name="McManus H.A."/>
            <person name="Fucikova K."/>
            <person name="Lewis P.O."/>
            <person name="Lewis L.A."/>
            <person name="Karol K.G."/>
        </authorList>
    </citation>
    <scope>NUCLEOTIDE SEQUENCE</scope>
</reference>
<dbReference type="EMBL" id="MF276985">
    <property type="protein sequence ID" value="AWI68915.1"/>
    <property type="molecule type" value="Genomic_DNA"/>
</dbReference>
<proteinExistence type="predicted"/>
<feature type="region of interest" description="Disordered" evidence="1">
    <location>
        <begin position="53"/>
        <end position="87"/>
    </location>
</feature>
<dbReference type="RefSeq" id="YP_009492225.1">
    <property type="nucleotide sequence ID" value="NC_037922.1"/>
</dbReference>
<dbReference type="AlphaFoldDB" id="A0A2U8GJX4"/>
<protein>
    <submittedName>
        <fullName evidence="3">Uncharacterized protein</fullName>
    </submittedName>
</protein>
<feature type="transmembrane region" description="Helical" evidence="2">
    <location>
        <begin position="15"/>
        <end position="36"/>
    </location>
</feature>
<feature type="compositionally biased region" description="Basic and acidic residues" evidence="1">
    <location>
        <begin position="53"/>
        <end position="78"/>
    </location>
</feature>
<evidence type="ECO:0000313" key="3">
    <source>
        <dbReference type="EMBL" id="AWI68915.1"/>
    </source>
</evidence>
<keyword evidence="2" id="KW-1133">Transmembrane helix</keyword>
<name>A0A2U8GJX4_9CHLO</name>